<evidence type="ECO:0000313" key="4">
    <source>
        <dbReference type="Proteomes" id="UP000002791"/>
    </source>
</evidence>
<keyword evidence="4" id="KW-1185">Reference proteome</keyword>
<organism evidence="3 4">
    <name type="scientific">Saccharomonospora cyanea NA-134</name>
    <dbReference type="NCBI Taxonomy" id="882082"/>
    <lineage>
        <taxon>Bacteria</taxon>
        <taxon>Bacillati</taxon>
        <taxon>Actinomycetota</taxon>
        <taxon>Actinomycetes</taxon>
        <taxon>Pseudonocardiales</taxon>
        <taxon>Pseudonocardiaceae</taxon>
        <taxon>Saccharomonospora</taxon>
    </lineage>
</organism>
<accession>H5XNL2</accession>
<dbReference type="HOGENOM" id="CLU_036302_1_1_11"/>
<sequence>MASKRDLLQAHQFLAQRVISALVTRDPDPEQPPFRRPGGAAVGSVVLGVLALVAVWVYGLLNPGGNTAWRDRPAVIVAEESGAQYVYLDGVLHPVENHTSALLALGQHAETLSVSSASLAGVPRGPRIGIADAPDALPEPDLLLTGGWSLCSRSRPDGSGSTVDESVLLAGTPAPGGRPLADAAVLAEVPGGGEQYLIAGGYRHPIHRPDTVAVGLALQSEPKTRATRALVDVLPLGQPIAPVALEDVGEPSSAVPTRSDVRVGQLLVVRTSGGREHYLAEATRLRAISPMQYDIQRADPATRKAYEDGEPFGIALSPAAAAEARRTPVERPGPGAAPTKRPRITGGGGLCVTYEPGATVPTLRVDPRLTDVATVATTRNTEHGMPLADHVHVEPGRAVLVEAMPAAGAYAGTLMVVTDQGRAHPLPSREVLDLLGYGDVEPVRLPAGIVARVPLGSSLDPAQALRP</sequence>
<dbReference type="PANTHER" id="PTHR40765:SF2">
    <property type="entry name" value="ESX-2 SECRETION SYSTEM ATPASE ECCB2"/>
    <property type="match status" value="1"/>
</dbReference>
<gene>
    <name evidence="3" type="ORF">SaccyDRAFT_2188</name>
</gene>
<protein>
    <submittedName>
        <fullName evidence="3">Type VII secretion protein EccB, Actinobacterial</fullName>
    </submittedName>
</protein>
<dbReference type="STRING" id="882082.SaccyDRAFT_2188"/>
<dbReference type="eggNOG" id="COG3266">
    <property type="taxonomic scope" value="Bacteria"/>
</dbReference>
<dbReference type="Proteomes" id="UP000002791">
    <property type="component" value="Chromosome"/>
</dbReference>
<keyword evidence="2" id="KW-0812">Transmembrane</keyword>
<reference evidence="3 4" key="1">
    <citation type="submission" date="2011-11" db="EMBL/GenBank/DDBJ databases">
        <title>The Noncontiguous Finished sequence of Saccharomonospora cyanea NA-134.</title>
        <authorList>
            <consortium name="US DOE Joint Genome Institute"/>
            <person name="Lucas S."/>
            <person name="Han J."/>
            <person name="Lapidus A."/>
            <person name="Cheng J.-F."/>
            <person name="Goodwin L."/>
            <person name="Pitluck S."/>
            <person name="Peters L."/>
            <person name="Ovchinnikova G."/>
            <person name="Lu M."/>
            <person name="Detter J.C."/>
            <person name="Han C."/>
            <person name="Tapia R."/>
            <person name="Land M."/>
            <person name="Hauser L."/>
            <person name="Kyrpides N."/>
            <person name="Ivanova N."/>
            <person name="Pagani I."/>
            <person name="Brambilla E.-M."/>
            <person name="Klenk H.-P."/>
            <person name="Woyke T."/>
        </authorList>
    </citation>
    <scope>NUCLEOTIDE SEQUENCE [LARGE SCALE GENOMIC DNA]</scope>
    <source>
        <strain evidence="3 4">NA-134</strain>
    </source>
</reference>
<dbReference type="InterPro" id="IPR007795">
    <property type="entry name" value="T7SS_EccB"/>
</dbReference>
<dbReference type="Gene3D" id="3.30.2390.20">
    <property type="entry name" value="Type VII secretion system EccB, repeat 1 domain"/>
    <property type="match status" value="1"/>
</dbReference>
<dbReference type="EMBL" id="CM001440">
    <property type="protein sequence ID" value="EHR61073.1"/>
    <property type="molecule type" value="Genomic_DNA"/>
</dbReference>
<feature type="transmembrane region" description="Helical" evidence="2">
    <location>
        <begin position="39"/>
        <end position="61"/>
    </location>
</feature>
<keyword evidence="2" id="KW-0472">Membrane</keyword>
<feature type="region of interest" description="Disordered" evidence="1">
    <location>
        <begin position="320"/>
        <end position="348"/>
    </location>
</feature>
<dbReference type="NCBIfam" id="TIGR03919">
    <property type="entry name" value="T7SS_EccB"/>
    <property type="match status" value="1"/>
</dbReference>
<dbReference type="Pfam" id="PF05108">
    <property type="entry name" value="T7SS_ESX1_EccB"/>
    <property type="match status" value="1"/>
</dbReference>
<dbReference type="AlphaFoldDB" id="H5XNL2"/>
<evidence type="ECO:0000313" key="3">
    <source>
        <dbReference type="EMBL" id="EHR61073.1"/>
    </source>
</evidence>
<dbReference type="PANTHER" id="PTHR40765">
    <property type="entry name" value="ESX-2 SECRETION SYSTEM ATPASE ECCB2"/>
    <property type="match status" value="1"/>
</dbReference>
<dbReference type="RefSeq" id="WP_005456077.1">
    <property type="nucleotide sequence ID" value="NZ_CM001440.1"/>
</dbReference>
<keyword evidence="2" id="KW-1133">Transmembrane helix</keyword>
<dbReference type="InterPro" id="IPR044857">
    <property type="entry name" value="T7SS_EccB_R1"/>
</dbReference>
<dbReference type="GO" id="GO:0005576">
    <property type="term" value="C:extracellular region"/>
    <property type="evidence" value="ECO:0007669"/>
    <property type="project" value="TreeGrafter"/>
</dbReference>
<dbReference type="OrthoDB" id="3847604at2"/>
<evidence type="ECO:0000256" key="2">
    <source>
        <dbReference type="SAM" id="Phobius"/>
    </source>
</evidence>
<name>H5XNL2_9PSEU</name>
<proteinExistence type="predicted"/>
<evidence type="ECO:0000256" key="1">
    <source>
        <dbReference type="SAM" id="MobiDB-lite"/>
    </source>
</evidence>